<gene>
    <name evidence="1" type="ORF">K488DRAFT_54427</name>
</gene>
<reference evidence="1" key="1">
    <citation type="submission" date="2021-02" db="EMBL/GenBank/DDBJ databases">
        <authorList>
            <consortium name="DOE Joint Genome Institute"/>
            <person name="Ahrendt S."/>
            <person name="Looney B.P."/>
            <person name="Miyauchi S."/>
            <person name="Morin E."/>
            <person name="Drula E."/>
            <person name="Courty P.E."/>
            <person name="Chicoki N."/>
            <person name="Fauchery L."/>
            <person name="Kohler A."/>
            <person name="Kuo A."/>
            <person name="Labutti K."/>
            <person name="Pangilinan J."/>
            <person name="Lipzen A."/>
            <person name="Riley R."/>
            <person name="Andreopoulos W."/>
            <person name="He G."/>
            <person name="Johnson J."/>
            <person name="Barry K.W."/>
            <person name="Grigoriev I.V."/>
            <person name="Nagy L."/>
            <person name="Hibbett D."/>
            <person name="Henrissat B."/>
            <person name="Matheny P.B."/>
            <person name="Labbe J."/>
            <person name="Martin F."/>
        </authorList>
    </citation>
    <scope>NUCLEOTIDE SEQUENCE</scope>
    <source>
        <strain evidence="1">EC-137</strain>
    </source>
</reference>
<keyword evidence="2" id="KW-1185">Reference proteome</keyword>
<comment type="caution">
    <text evidence="1">The sequence shown here is derived from an EMBL/GenBank/DDBJ whole genome shotgun (WGS) entry which is preliminary data.</text>
</comment>
<organism evidence="1 2">
    <name type="scientific">Vararia minispora EC-137</name>
    <dbReference type="NCBI Taxonomy" id="1314806"/>
    <lineage>
        <taxon>Eukaryota</taxon>
        <taxon>Fungi</taxon>
        <taxon>Dikarya</taxon>
        <taxon>Basidiomycota</taxon>
        <taxon>Agaricomycotina</taxon>
        <taxon>Agaricomycetes</taxon>
        <taxon>Russulales</taxon>
        <taxon>Lachnocladiaceae</taxon>
        <taxon>Vararia</taxon>
    </lineage>
</organism>
<sequence>MSPCYKQQPTLTNVRIRTAQDALLVFYGVARGVLTLLTRRLDADERKAIRPGHVYVWEDRSATTSDSGGLSMERWTDGMSWGPSRIREEFLFYYQRDPQGSELSRPAFFRFRADILASRKKTNRPIHESDKLIKQTFSVYVSLPEDHPQDITRKWHLTAYFNQRTVDSLGKIDDVPGVGGLAVPENLFRSARAVKGRKEDIRRSMGQIIGPVSQQSFSPSTGSGALYTIFPSNAQHEPTPLTREPGYPSPTRARPPPPALVPLEYLQSIPPLHRDPTDILYLQRLSLSHSRDGSPAHSHTHPHTHFRSLSPEHKREAAHRDPHRRYA</sequence>
<dbReference type="Proteomes" id="UP000814128">
    <property type="component" value="Unassembled WGS sequence"/>
</dbReference>
<evidence type="ECO:0000313" key="2">
    <source>
        <dbReference type="Proteomes" id="UP000814128"/>
    </source>
</evidence>
<reference evidence="1" key="2">
    <citation type="journal article" date="2022" name="New Phytol.">
        <title>Evolutionary transition to the ectomycorrhizal habit in the genomes of a hyperdiverse lineage of mushroom-forming fungi.</title>
        <authorList>
            <person name="Looney B."/>
            <person name="Miyauchi S."/>
            <person name="Morin E."/>
            <person name="Drula E."/>
            <person name="Courty P.E."/>
            <person name="Kohler A."/>
            <person name="Kuo A."/>
            <person name="LaButti K."/>
            <person name="Pangilinan J."/>
            <person name="Lipzen A."/>
            <person name="Riley R."/>
            <person name="Andreopoulos W."/>
            <person name="He G."/>
            <person name="Johnson J."/>
            <person name="Nolan M."/>
            <person name="Tritt A."/>
            <person name="Barry K.W."/>
            <person name="Grigoriev I.V."/>
            <person name="Nagy L.G."/>
            <person name="Hibbett D."/>
            <person name="Henrissat B."/>
            <person name="Matheny P.B."/>
            <person name="Labbe J."/>
            <person name="Martin F.M."/>
        </authorList>
    </citation>
    <scope>NUCLEOTIDE SEQUENCE</scope>
    <source>
        <strain evidence="1">EC-137</strain>
    </source>
</reference>
<dbReference type="EMBL" id="MU273626">
    <property type="protein sequence ID" value="KAI0030358.1"/>
    <property type="molecule type" value="Genomic_DNA"/>
</dbReference>
<name>A0ACB8QEV8_9AGAM</name>
<evidence type="ECO:0000313" key="1">
    <source>
        <dbReference type="EMBL" id="KAI0030358.1"/>
    </source>
</evidence>
<protein>
    <submittedName>
        <fullName evidence="1">Gti1/Pac2 family-domain-containing protein</fullName>
    </submittedName>
</protein>
<accession>A0ACB8QEV8</accession>
<proteinExistence type="predicted"/>